<dbReference type="InParanoid" id="A0A0C3DMQ5"/>
<dbReference type="InterPro" id="IPR008266">
    <property type="entry name" value="Tyr_kinase_AS"/>
</dbReference>
<keyword evidence="3" id="KW-1185">Reference proteome</keyword>
<evidence type="ECO:0000313" key="3">
    <source>
        <dbReference type="Proteomes" id="UP000053989"/>
    </source>
</evidence>
<dbReference type="SUPFAM" id="SSF56112">
    <property type="entry name" value="Protein kinase-like (PK-like)"/>
    <property type="match status" value="1"/>
</dbReference>
<dbReference type="OrthoDB" id="2747778at2759"/>
<dbReference type="PANTHER" id="PTHR38248">
    <property type="entry name" value="FUNK1 6"/>
    <property type="match status" value="1"/>
</dbReference>
<proteinExistence type="predicted"/>
<dbReference type="InterPro" id="IPR040976">
    <property type="entry name" value="Pkinase_fungal"/>
</dbReference>
<sequence>LAHEAAYAVGYLHRDLSPGNIIIIGGRGYLIDWDFAKSTKTEAPCRITRTGTWPFMSTNLVEDASAAHTFQDDLESSLWLLLWTTIMFTQSSL</sequence>
<dbReference type="STRING" id="1036808.A0A0C3DMQ5"/>
<dbReference type="AlphaFoldDB" id="A0A0C3DMQ5"/>
<dbReference type="GO" id="GO:0004672">
    <property type="term" value="F:protein kinase activity"/>
    <property type="evidence" value="ECO:0007669"/>
    <property type="project" value="InterPro"/>
</dbReference>
<dbReference type="Pfam" id="PF17667">
    <property type="entry name" value="Pkinase_fungal"/>
    <property type="match status" value="1"/>
</dbReference>
<feature type="non-terminal residue" evidence="2">
    <location>
        <position position="1"/>
    </location>
</feature>
<dbReference type="Proteomes" id="UP000053989">
    <property type="component" value="Unassembled WGS sequence"/>
</dbReference>
<dbReference type="PANTHER" id="PTHR38248:SF2">
    <property type="entry name" value="FUNK1 11"/>
    <property type="match status" value="1"/>
</dbReference>
<dbReference type="EMBL" id="KN822102">
    <property type="protein sequence ID" value="KIM57316.1"/>
    <property type="molecule type" value="Genomic_DNA"/>
</dbReference>
<dbReference type="HOGENOM" id="CLU_138921_1_0_1"/>
<protein>
    <recommendedName>
        <fullName evidence="1">Protein kinase domain-containing protein</fullName>
    </recommendedName>
</protein>
<dbReference type="InterPro" id="IPR000719">
    <property type="entry name" value="Prot_kinase_dom"/>
</dbReference>
<dbReference type="InterPro" id="IPR011009">
    <property type="entry name" value="Kinase-like_dom_sf"/>
</dbReference>
<organism evidence="2 3">
    <name type="scientific">Scleroderma citrinum Foug A</name>
    <dbReference type="NCBI Taxonomy" id="1036808"/>
    <lineage>
        <taxon>Eukaryota</taxon>
        <taxon>Fungi</taxon>
        <taxon>Dikarya</taxon>
        <taxon>Basidiomycota</taxon>
        <taxon>Agaricomycotina</taxon>
        <taxon>Agaricomycetes</taxon>
        <taxon>Agaricomycetidae</taxon>
        <taxon>Boletales</taxon>
        <taxon>Sclerodermatineae</taxon>
        <taxon>Sclerodermataceae</taxon>
        <taxon>Scleroderma</taxon>
    </lineage>
</organism>
<feature type="non-terminal residue" evidence="2">
    <location>
        <position position="93"/>
    </location>
</feature>
<feature type="domain" description="Protein kinase" evidence="1">
    <location>
        <begin position="1"/>
        <end position="93"/>
    </location>
</feature>
<evidence type="ECO:0000313" key="2">
    <source>
        <dbReference type="EMBL" id="KIM57316.1"/>
    </source>
</evidence>
<gene>
    <name evidence="2" type="ORF">SCLCIDRAFT_89215</name>
</gene>
<evidence type="ECO:0000259" key="1">
    <source>
        <dbReference type="PROSITE" id="PS50011"/>
    </source>
</evidence>
<reference evidence="2 3" key="1">
    <citation type="submission" date="2014-04" db="EMBL/GenBank/DDBJ databases">
        <authorList>
            <consortium name="DOE Joint Genome Institute"/>
            <person name="Kuo A."/>
            <person name="Kohler A."/>
            <person name="Nagy L.G."/>
            <person name="Floudas D."/>
            <person name="Copeland A."/>
            <person name="Barry K.W."/>
            <person name="Cichocki N."/>
            <person name="Veneault-Fourrey C."/>
            <person name="LaButti K."/>
            <person name="Lindquist E.A."/>
            <person name="Lipzen A."/>
            <person name="Lundell T."/>
            <person name="Morin E."/>
            <person name="Murat C."/>
            <person name="Sun H."/>
            <person name="Tunlid A."/>
            <person name="Henrissat B."/>
            <person name="Grigoriev I.V."/>
            <person name="Hibbett D.S."/>
            <person name="Martin F."/>
            <person name="Nordberg H.P."/>
            <person name="Cantor M.N."/>
            <person name="Hua S.X."/>
        </authorList>
    </citation>
    <scope>NUCLEOTIDE SEQUENCE [LARGE SCALE GENOMIC DNA]</scope>
    <source>
        <strain evidence="2 3">Foug A</strain>
    </source>
</reference>
<dbReference type="PROSITE" id="PS50011">
    <property type="entry name" value="PROTEIN_KINASE_DOM"/>
    <property type="match status" value="1"/>
</dbReference>
<dbReference type="Gene3D" id="1.10.510.10">
    <property type="entry name" value="Transferase(Phosphotransferase) domain 1"/>
    <property type="match status" value="1"/>
</dbReference>
<name>A0A0C3DMQ5_9AGAM</name>
<dbReference type="GO" id="GO:0005524">
    <property type="term" value="F:ATP binding"/>
    <property type="evidence" value="ECO:0007669"/>
    <property type="project" value="InterPro"/>
</dbReference>
<dbReference type="PROSITE" id="PS00109">
    <property type="entry name" value="PROTEIN_KINASE_TYR"/>
    <property type="match status" value="1"/>
</dbReference>
<reference evidence="3" key="2">
    <citation type="submission" date="2015-01" db="EMBL/GenBank/DDBJ databases">
        <title>Evolutionary Origins and Diversification of the Mycorrhizal Mutualists.</title>
        <authorList>
            <consortium name="DOE Joint Genome Institute"/>
            <consortium name="Mycorrhizal Genomics Consortium"/>
            <person name="Kohler A."/>
            <person name="Kuo A."/>
            <person name="Nagy L.G."/>
            <person name="Floudas D."/>
            <person name="Copeland A."/>
            <person name="Barry K.W."/>
            <person name="Cichocki N."/>
            <person name="Veneault-Fourrey C."/>
            <person name="LaButti K."/>
            <person name="Lindquist E.A."/>
            <person name="Lipzen A."/>
            <person name="Lundell T."/>
            <person name="Morin E."/>
            <person name="Murat C."/>
            <person name="Riley R."/>
            <person name="Ohm R."/>
            <person name="Sun H."/>
            <person name="Tunlid A."/>
            <person name="Henrissat B."/>
            <person name="Grigoriev I.V."/>
            <person name="Hibbett D.S."/>
            <person name="Martin F."/>
        </authorList>
    </citation>
    <scope>NUCLEOTIDE SEQUENCE [LARGE SCALE GENOMIC DNA]</scope>
    <source>
        <strain evidence="3">Foug A</strain>
    </source>
</reference>
<accession>A0A0C3DMQ5</accession>